<proteinExistence type="predicted"/>
<dbReference type="Proteomes" id="UP000240493">
    <property type="component" value="Unassembled WGS sequence"/>
</dbReference>
<evidence type="ECO:0008006" key="4">
    <source>
        <dbReference type="Google" id="ProtNLM"/>
    </source>
</evidence>
<dbReference type="AlphaFoldDB" id="A0A2T3YXU3"/>
<dbReference type="PROSITE" id="PS51257">
    <property type="entry name" value="PROKAR_LIPOPROTEIN"/>
    <property type="match status" value="1"/>
</dbReference>
<dbReference type="SUPFAM" id="SSF51905">
    <property type="entry name" value="FAD/NAD(P)-binding domain"/>
    <property type="match status" value="1"/>
</dbReference>
<evidence type="ECO:0000313" key="2">
    <source>
        <dbReference type="EMBL" id="PTB37372.1"/>
    </source>
</evidence>
<protein>
    <recommendedName>
        <fullName evidence="4">FAD/NAD(P)-binding domain-containing protein</fullName>
    </recommendedName>
</protein>
<dbReference type="EMBL" id="KZ679268">
    <property type="protein sequence ID" value="PTB37372.1"/>
    <property type="molecule type" value="Genomic_DNA"/>
</dbReference>
<dbReference type="InterPro" id="IPR036188">
    <property type="entry name" value="FAD/NAD-bd_sf"/>
</dbReference>
<feature type="chain" id="PRO_5015542319" description="FAD/NAD(P)-binding domain-containing protein" evidence="1">
    <location>
        <begin position="22"/>
        <end position="349"/>
    </location>
</feature>
<dbReference type="STRING" id="1042311.A0A2T3YXU3"/>
<gene>
    <name evidence="2" type="ORF">M441DRAFT_72655</name>
</gene>
<name>A0A2T3YXU3_TRIA4</name>
<evidence type="ECO:0000313" key="3">
    <source>
        <dbReference type="Proteomes" id="UP000240493"/>
    </source>
</evidence>
<accession>A0A2T3YXU3</accession>
<sequence>MSKAWILVLMNPIFLSCDTEGLSTALTLARVCRFSIVFVSGEYRNHGAKEMHTYLSRDGIPPESFRSIARQQIEEKNSGQVSFKAAKIVTVSNTEILPGYKCFQAVDSANNAYLGRKLVLATGAEDVIPTDIEGYAENWPHHMQVDCSPTRTSIHTVARALLTFICSYQCPFCDGYEQKDYPIGMLTFPNPSYAHFALMTLPFNKDFTIYSNGPVPQDEPTQNALKKVLASGVKLDQRKVLRLVNNGEGPESGITIEFDRGSPAKLGMLLHRPPTKSRGQPLIDQLGLEAKPNGDVVTDPMILRTNVLGCFAAGDTIVGLRVGASIAYQLADEEGSRALEMLEEREANL</sequence>
<keyword evidence="1" id="KW-0732">Signal</keyword>
<keyword evidence="3" id="KW-1185">Reference proteome</keyword>
<organism evidence="2 3">
    <name type="scientific">Trichoderma asperellum (strain ATCC 204424 / CBS 433.97 / NBRC 101777)</name>
    <dbReference type="NCBI Taxonomy" id="1042311"/>
    <lineage>
        <taxon>Eukaryota</taxon>
        <taxon>Fungi</taxon>
        <taxon>Dikarya</taxon>
        <taxon>Ascomycota</taxon>
        <taxon>Pezizomycotina</taxon>
        <taxon>Sordariomycetes</taxon>
        <taxon>Hypocreomycetidae</taxon>
        <taxon>Hypocreales</taxon>
        <taxon>Hypocreaceae</taxon>
        <taxon>Trichoderma</taxon>
    </lineage>
</organism>
<evidence type="ECO:0000256" key="1">
    <source>
        <dbReference type="SAM" id="SignalP"/>
    </source>
</evidence>
<reference evidence="2 3" key="1">
    <citation type="submission" date="2016-07" db="EMBL/GenBank/DDBJ databases">
        <title>Multiple horizontal gene transfer events from other fungi enriched the ability of initially mycotrophic Trichoderma (Ascomycota) to feed on dead plant biomass.</title>
        <authorList>
            <consortium name="DOE Joint Genome Institute"/>
            <person name="Aerts A."/>
            <person name="Atanasova L."/>
            <person name="Chenthamara K."/>
            <person name="Zhang J."/>
            <person name="Grujic M."/>
            <person name="Henrissat B."/>
            <person name="Kuo A."/>
            <person name="Salamov A."/>
            <person name="Lipzen A."/>
            <person name="Labutti K."/>
            <person name="Barry K."/>
            <person name="Miao Y."/>
            <person name="Rahimi M.J."/>
            <person name="Shen Q."/>
            <person name="Grigoriev I.V."/>
            <person name="Kubicek C.P."/>
            <person name="Druzhinina I.S."/>
        </authorList>
    </citation>
    <scope>NUCLEOTIDE SEQUENCE [LARGE SCALE GENOMIC DNA]</scope>
    <source>
        <strain evidence="2 3">CBS 433.97</strain>
    </source>
</reference>
<dbReference type="Gene3D" id="3.50.50.60">
    <property type="entry name" value="FAD/NAD(P)-binding domain"/>
    <property type="match status" value="3"/>
</dbReference>
<dbReference type="OrthoDB" id="10260355at2759"/>
<feature type="signal peptide" evidence="1">
    <location>
        <begin position="1"/>
        <end position="21"/>
    </location>
</feature>